<protein>
    <recommendedName>
        <fullName evidence="2">Protein FAM50 homolog</fullName>
    </recommendedName>
</protein>
<dbReference type="Proteomes" id="UP000186922">
    <property type="component" value="Unassembled WGS sequence"/>
</dbReference>
<evidence type="ECO:0000256" key="1">
    <source>
        <dbReference type="ARBA" id="ARBA00009980"/>
    </source>
</evidence>
<feature type="compositionally biased region" description="Acidic residues" evidence="3">
    <location>
        <begin position="123"/>
        <end position="133"/>
    </location>
</feature>
<accession>A0A1D1V9D3</accession>
<evidence type="ECO:0000259" key="4">
    <source>
        <dbReference type="Pfam" id="PF04921"/>
    </source>
</evidence>
<reference evidence="5 6" key="1">
    <citation type="journal article" date="2016" name="Nat. Commun.">
        <title>Extremotolerant tardigrade genome and improved radiotolerance of human cultured cells by tardigrade-unique protein.</title>
        <authorList>
            <person name="Hashimoto T."/>
            <person name="Horikawa D.D."/>
            <person name="Saito Y."/>
            <person name="Kuwahara H."/>
            <person name="Kozuka-Hata H."/>
            <person name="Shin-I T."/>
            <person name="Minakuchi Y."/>
            <person name="Ohishi K."/>
            <person name="Motoyama A."/>
            <person name="Aizu T."/>
            <person name="Enomoto A."/>
            <person name="Kondo K."/>
            <person name="Tanaka S."/>
            <person name="Hara Y."/>
            <person name="Koshikawa S."/>
            <person name="Sagara H."/>
            <person name="Miura T."/>
            <person name="Yokobori S."/>
            <person name="Miyagawa K."/>
            <person name="Suzuki Y."/>
            <person name="Kubo T."/>
            <person name="Oyama M."/>
            <person name="Kohara Y."/>
            <person name="Fujiyama A."/>
            <person name="Arakawa K."/>
            <person name="Katayama T."/>
            <person name="Toyoda A."/>
            <person name="Kunieda T."/>
        </authorList>
    </citation>
    <scope>NUCLEOTIDE SEQUENCE [LARGE SCALE GENOMIC DNA]</scope>
    <source>
        <strain evidence="5 6">YOKOZUNA-1</strain>
    </source>
</reference>
<dbReference type="Pfam" id="PF04921">
    <property type="entry name" value="XAP5"/>
    <property type="match status" value="1"/>
</dbReference>
<keyword evidence="6" id="KW-1185">Reference proteome</keyword>
<evidence type="ECO:0000256" key="2">
    <source>
        <dbReference type="ARBA" id="ARBA00016617"/>
    </source>
</evidence>
<dbReference type="AlphaFoldDB" id="A0A1D1V9D3"/>
<comment type="similarity">
    <text evidence="1">Belongs to the FAM50 family.</text>
</comment>
<dbReference type="InterPro" id="IPR048337">
    <property type="entry name" value="FAM50A/XAP5_C"/>
</dbReference>
<dbReference type="GO" id="GO:0005634">
    <property type="term" value="C:nucleus"/>
    <property type="evidence" value="ECO:0007669"/>
    <property type="project" value="InterPro"/>
</dbReference>
<evidence type="ECO:0000256" key="3">
    <source>
        <dbReference type="SAM" id="MobiDB-lite"/>
    </source>
</evidence>
<evidence type="ECO:0000313" key="6">
    <source>
        <dbReference type="Proteomes" id="UP000186922"/>
    </source>
</evidence>
<dbReference type="InterPro" id="IPR007005">
    <property type="entry name" value="XAP5"/>
</dbReference>
<evidence type="ECO:0000313" key="5">
    <source>
        <dbReference type="EMBL" id="GAU95443.1"/>
    </source>
</evidence>
<name>A0A1D1V9D3_RAMVA</name>
<dbReference type="OrthoDB" id="1562195at2759"/>
<dbReference type="PANTHER" id="PTHR12722:SF0">
    <property type="entry name" value="PROTEIN FAM50A"/>
    <property type="match status" value="1"/>
</dbReference>
<dbReference type="EMBL" id="BDGG01000003">
    <property type="protein sequence ID" value="GAU95443.1"/>
    <property type="molecule type" value="Genomic_DNA"/>
</dbReference>
<gene>
    <name evidence="5" type="primary">RvY_07059-1</name>
    <name evidence="5" type="synonym">RvY_07059.1</name>
    <name evidence="5" type="ORF">RvY_07059</name>
</gene>
<dbReference type="GO" id="GO:0006325">
    <property type="term" value="P:chromatin organization"/>
    <property type="evidence" value="ECO:0007669"/>
    <property type="project" value="TreeGrafter"/>
</dbReference>
<organism evidence="5 6">
    <name type="scientific">Ramazzottius varieornatus</name>
    <name type="common">Water bear</name>
    <name type="synonym">Tardigrade</name>
    <dbReference type="NCBI Taxonomy" id="947166"/>
    <lineage>
        <taxon>Eukaryota</taxon>
        <taxon>Metazoa</taxon>
        <taxon>Ecdysozoa</taxon>
        <taxon>Tardigrada</taxon>
        <taxon>Eutardigrada</taxon>
        <taxon>Parachela</taxon>
        <taxon>Hypsibioidea</taxon>
        <taxon>Ramazzottiidae</taxon>
        <taxon>Ramazzottius</taxon>
    </lineage>
</organism>
<proteinExistence type="inferred from homology"/>
<feature type="compositionally biased region" description="Basic and acidic residues" evidence="3">
    <location>
        <begin position="87"/>
        <end position="116"/>
    </location>
</feature>
<feature type="domain" description="FAM50A/XAP5 C-terminal" evidence="4">
    <location>
        <begin position="191"/>
        <end position="326"/>
    </location>
</feature>
<comment type="caution">
    <text evidence="5">The sequence shown here is derived from an EMBL/GenBank/DDBJ whole genome shotgun (WGS) entry which is preliminary data.</text>
</comment>
<dbReference type="STRING" id="947166.A0A1D1V9D3"/>
<feature type="region of interest" description="Disordered" evidence="3">
    <location>
        <begin position="87"/>
        <end position="166"/>
    </location>
</feature>
<sequence length="336" mass="39381">MTEYRGGHLEVGRAMQLMKKREKEKEEVEHRKRKMAEDTKIANIDNKFAAHYDAIEQQLKTSTVGLVTLDEMKAKQTDVIAQRERELAQKQEAEHNAKQAEAKKVEELRRSQRDSSKLSFAVDDGEDEEEEAQSEASGESYERKRRRIGMDPSVDTSFLPDKDKEDEEKRLREQLRVEWVAKQEVLKQELMEVIYSYWDGAGHRRTQSIRKGSTVQQFLQKCLDSLRSEFNELRVATVDQLMYVKEDMIIPQHYSFYDLIVTKARGKTGPLFEFDVHEDVRLLHDATREKNESHAGKVVQRTWYERNKHIFPASRWEPYDAGKKYGDFAKNKTDGM</sequence>
<dbReference type="PANTHER" id="PTHR12722">
    <property type="entry name" value="XAP-5 PROTEIN-RELATED"/>
    <property type="match status" value="1"/>
</dbReference>